<feature type="domain" description="Amidohydrolase-related" evidence="7">
    <location>
        <begin position="80"/>
        <end position="369"/>
    </location>
</feature>
<evidence type="ECO:0000256" key="4">
    <source>
        <dbReference type="ARBA" id="ARBA00023211"/>
    </source>
</evidence>
<gene>
    <name evidence="6" type="primary">ade</name>
    <name evidence="9" type="ORF">BTN85_0210</name>
</gene>
<dbReference type="Proteomes" id="UP000185744">
    <property type="component" value="Unassembled WGS sequence"/>
</dbReference>
<comment type="similarity">
    <text evidence="1 6">Belongs to the metallo-dependent hydrolases superfamily. Adenine deaminase family.</text>
</comment>
<dbReference type="InterPro" id="IPR006680">
    <property type="entry name" value="Amidohydro-rel"/>
</dbReference>
<dbReference type="STRING" id="1903181.BTN85_0210"/>
<evidence type="ECO:0000256" key="5">
    <source>
        <dbReference type="ARBA" id="ARBA00047720"/>
    </source>
</evidence>
<dbReference type="GO" id="GO:0006146">
    <property type="term" value="P:adenine catabolic process"/>
    <property type="evidence" value="ECO:0007669"/>
    <property type="project" value="InterPro"/>
</dbReference>
<comment type="caution">
    <text evidence="9">The sequence shown here is derived from an EMBL/GenBank/DDBJ whole genome shotgun (WGS) entry which is preliminary data.</text>
</comment>
<dbReference type="InterPro" id="IPR026912">
    <property type="entry name" value="Adenine_deam_C"/>
</dbReference>
<evidence type="ECO:0000259" key="8">
    <source>
        <dbReference type="Pfam" id="PF13382"/>
    </source>
</evidence>
<dbReference type="SUPFAM" id="SSF51556">
    <property type="entry name" value="Metallo-dependent hydrolases"/>
    <property type="match status" value="1"/>
</dbReference>
<evidence type="ECO:0000256" key="6">
    <source>
        <dbReference type="HAMAP-Rule" id="MF_01518"/>
    </source>
</evidence>
<dbReference type="PANTHER" id="PTHR11113">
    <property type="entry name" value="N-ACETYLGLUCOSAMINE-6-PHOSPHATE DEACETYLASE"/>
    <property type="match status" value="1"/>
</dbReference>
<comment type="cofactor">
    <cofactor evidence="6">
        <name>Mn(2+)</name>
        <dbReference type="ChEBI" id="CHEBI:29035"/>
    </cofactor>
</comment>
<protein>
    <recommendedName>
        <fullName evidence="2 6">Adenine deaminase</fullName>
        <shortName evidence="6">Adenase</shortName>
        <shortName evidence="6">Adenine aminase</shortName>
        <ecNumber evidence="2 6">3.5.4.2</ecNumber>
    </recommendedName>
</protein>
<comment type="catalytic activity">
    <reaction evidence="5 6">
        <text>adenine + H2O + H(+) = hypoxanthine + NH4(+)</text>
        <dbReference type="Rhea" id="RHEA:23688"/>
        <dbReference type="ChEBI" id="CHEBI:15377"/>
        <dbReference type="ChEBI" id="CHEBI:15378"/>
        <dbReference type="ChEBI" id="CHEBI:16708"/>
        <dbReference type="ChEBI" id="CHEBI:17368"/>
        <dbReference type="ChEBI" id="CHEBI:28938"/>
        <dbReference type="EC" id="3.5.4.2"/>
    </reaction>
</comment>
<keyword evidence="10" id="KW-1185">Reference proteome</keyword>
<evidence type="ECO:0000256" key="1">
    <source>
        <dbReference type="ARBA" id="ARBA00006773"/>
    </source>
</evidence>
<evidence type="ECO:0000259" key="7">
    <source>
        <dbReference type="Pfam" id="PF01979"/>
    </source>
</evidence>
<dbReference type="Pfam" id="PF13382">
    <property type="entry name" value="Adenine_deam_C"/>
    <property type="match status" value="1"/>
</dbReference>
<reference evidence="9" key="1">
    <citation type="submission" date="2016-12" db="EMBL/GenBank/DDBJ databases">
        <title>Discovery of methanogenic haloarchaea.</title>
        <authorList>
            <person name="Sorokin D.Y."/>
            <person name="Makarova K.S."/>
            <person name="Abbas B."/>
            <person name="Ferrer M."/>
            <person name="Golyshin P.N."/>
        </authorList>
    </citation>
    <scope>NUCLEOTIDE SEQUENCE [LARGE SCALE GENOMIC DNA]</scope>
    <source>
        <strain evidence="9">HMET1</strain>
    </source>
</reference>
<sequence>MKNPKETELSQYPSKKVFLTSLGKIKADLVIKDCNLINVYSGEILEDIDVAVKNGKIAYVGEADHTVGDFTTVLDLDGDYLAPGLLDGHVHIEDSMCTLTSFTKSALPLGTTGVFMDPHEIANVLGLEGIKLMIEESKNVPLRTYITIPSCVPSTSSEFETNGGKIGPNNVKKALEWDETIGLGEVMNYEEVISGEDKYHQMIKETVKAKKTVEGHAPGLSLKKLNSYIAAGPSSCHESTTKEEGLQKVRLGMHLMIREGFASLKNLKDIIKIITEDEIDTKQISLVTDDRHPRDLVEEGHMNHVVKRAIEEGTDPVKAIQMSTINTATHFRLNYILGGISPGKYADMVVISNLDKLKIKKVMFNGKIVAENGKLSTSIKPFDYPKKSKNTVHIPDKLNKRDFDIYCKNDSEVVVRVIKVNEDKPITNSIDEKLPTKNNLIQIPNSKELSKVAVIERHNNSGGMGLGFVKGFGIKDGATASTIAHDSHNLIVVGSNEKDMAAAANILREINGGIVVVKKGKTLAKLKLPIAGLMSQKTVKEIYKEMKEIKKAWSKIGCKLQSPLPTLTLLALPVLPELRITDKGLINSSKLKKTQLIKKKS</sequence>
<dbReference type="EMBL" id="MSDW01000001">
    <property type="protein sequence ID" value="OKY77741.1"/>
    <property type="molecule type" value="Genomic_DNA"/>
</dbReference>
<dbReference type="Pfam" id="PF01979">
    <property type="entry name" value="Amidohydro_1"/>
    <property type="match status" value="1"/>
</dbReference>
<dbReference type="PANTHER" id="PTHR11113:SF2">
    <property type="entry name" value="ADENINE DEAMINASE"/>
    <property type="match status" value="1"/>
</dbReference>
<dbReference type="InterPro" id="IPR006679">
    <property type="entry name" value="Adenine_deam"/>
</dbReference>
<keyword evidence="4 6" id="KW-0464">Manganese</keyword>
<dbReference type="AlphaFoldDB" id="A0A1Q6DTQ0"/>
<dbReference type="InParanoid" id="A0A1Q6DTQ0"/>
<dbReference type="GO" id="GO:0000034">
    <property type="term" value="F:adenine deaminase activity"/>
    <property type="evidence" value="ECO:0007669"/>
    <property type="project" value="UniProtKB-UniRule"/>
</dbReference>
<dbReference type="Gene3D" id="2.30.40.10">
    <property type="entry name" value="Urease, subunit C, domain 1"/>
    <property type="match status" value="1"/>
</dbReference>
<dbReference type="FunCoup" id="A0A1Q6DTQ0">
    <property type="interactions" value="17"/>
</dbReference>
<dbReference type="EC" id="3.5.4.2" evidence="2 6"/>
<dbReference type="Gene3D" id="3.20.20.140">
    <property type="entry name" value="Metal-dependent hydrolases"/>
    <property type="match status" value="1"/>
</dbReference>
<accession>A0A1Q6DTQ0</accession>
<dbReference type="HAMAP" id="MF_01518">
    <property type="entry name" value="Adenine_deamin"/>
    <property type="match status" value="1"/>
</dbReference>
<proteinExistence type="inferred from homology"/>
<dbReference type="CDD" id="cd01295">
    <property type="entry name" value="AdeC"/>
    <property type="match status" value="1"/>
</dbReference>
<dbReference type="InterPro" id="IPR011059">
    <property type="entry name" value="Metal-dep_hydrolase_composite"/>
</dbReference>
<evidence type="ECO:0000313" key="10">
    <source>
        <dbReference type="Proteomes" id="UP000185744"/>
    </source>
</evidence>
<dbReference type="SUPFAM" id="SSF51338">
    <property type="entry name" value="Composite domain of metallo-dependent hydrolases"/>
    <property type="match status" value="1"/>
</dbReference>
<feature type="domain" description="Adenine deaminase C-terminal" evidence="8">
    <location>
        <begin position="426"/>
        <end position="590"/>
    </location>
</feature>
<keyword evidence="3 6" id="KW-0378">Hydrolase</keyword>
<evidence type="ECO:0000256" key="3">
    <source>
        <dbReference type="ARBA" id="ARBA00022801"/>
    </source>
</evidence>
<evidence type="ECO:0000313" key="9">
    <source>
        <dbReference type="EMBL" id="OKY77741.1"/>
    </source>
</evidence>
<evidence type="ECO:0000256" key="2">
    <source>
        <dbReference type="ARBA" id="ARBA00012782"/>
    </source>
</evidence>
<name>A0A1Q6DTQ0_METT1</name>
<dbReference type="NCBIfam" id="TIGR01178">
    <property type="entry name" value="ade"/>
    <property type="match status" value="1"/>
</dbReference>
<dbReference type="InterPro" id="IPR032466">
    <property type="entry name" value="Metal_Hydrolase"/>
</dbReference>
<organism evidence="9 10">
    <name type="scientific">Methanohalarchaeum thermophilum</name>
    <dbReference type="NCBI Taxonomy" id="1903181"/>
    <lineage>
        <taxon>Archaea</taxon>
        <taxon>Methanobacteriati</taxon>
        <taxon>Methanobacteriota</taxon>
        <taxon>Methanonatronarchaeia</taxon>
        <taxon>Methanonatronarchaeales</taxon>
        <taxon>Methanonatronarchaeaceae</taxon>
        <taxon>Candidatus Methanohalarchaeum</taxon>
    </lineage>
</organism>